<protein>
    <recommendedName>
        <fullName evidence="4">Macrophage migration inhibitory factor</fullName>
    </recommendedName>
</protein>
<organism evidence="2 3">
    <name type="scientific">Dreissena polymorpha</name>
    <name type="common">Zebra mussel</name>
    <name type="synonym">Mytilus polymorpha</name>
    <dbReference type="NCBI Taxonomy" id="45954"/>
    <lineage>
        <taxon>Eukaryota</taxon>
        <taxon>Metazoa</taxon>
        <taxon>Spiralia</taxon>
        <taxon>Lophotrochozoa</taxon>
        <taxon>Mollusca</taxon>
        <taxon>Bivalvia</taxon>
        <taxon>Autobranchia</taxon>
        <taxon>Heteroconchia</taxon>
        <taxon>Euheterodonta</taxon>
        <taxon>Imparidentia</taxon>
        <taxon>Neoheterodontei</taxon>
        <taxon>Myida</taxon>
        <taxon>Dreissenoidea</taxon>
        <taxon>Dreissenidae</taxon>
        <taxon>Dreissena</taxon>
    </lineage>
</organism>
<sequence>MMPRFAIVMRTNIEKLDDKTTFLKNTSQYLSKRLETEEKSLSLELQTGVCIMRGGSMDKAFNIDIHHNTDSVDKVTKVQIAEDIATFINKELNINIDKTLVLFFDTRKCS</sequence>
<dbReference type="Pfam" id="PF01187">
    <property type="entry name" value="MIF"/>
    <property type="match status" value="1"/>
</dbReference>
<dbReference type="Proteomes" id="UP000828390">
    <property type="component" value="Unassembled WGS sequence"/>
</dbReference>
<dbReference type="SUPFAM" id="SSF55331">
    <property type="entry name" value="Tautomerase/MIF"/>
    <property type="match status" value="1"/>
</dbReference>
<evidence type="ECO:0000256" key="1">
    <source>
        <dbReference type="ARBA" id="ARBA00005851"/>
    </source>
</evidence>
<comment type="caution">
    <text evidence="2">The sequence shown here is derived from an EMBL/GenBank/DDBJ whole genome shotgun (WGS) entry which is preliminary data.</text>
</comment>
<gene>
    <name evidence="2" type="ORF">DPMN_116620</name>
</gene>
<name>A0A9D4KNF0_DREPO</name>
<keyword evidence="3" id="KW-1185">Reference proteome</keyword>
<proteinExistence type="inferred from homology"/>
<reference evidence="2" key="2">
    <citation type="submission" date="2020-11" db="EMBL/GenBank/DDBJ databases">
        <authorList>
            <person name="McCartney M.A."/>
            <person name="Auch B."/>
            <person name="Kono T."/>
            <person name="Mallez S."/>
            <person name="Becker A."/>
            <person name="Gohl D.M."/>
            <person name="Silverstein K.A.T."/>
            <person name="Koren S."/>
            <person name="Bechman K.B."/>
            <person name="Herman A."/>
            <person name="Abrahante J.E."/>
            <person name="Garbe J."/>
        </authorList>
    </citation>
    <scope>NUCLEOTIDE SEQUENCE</scope>
    <source>
        <strain evidence="2">Duluth1</strain>
        <tissue evidence="2">Whole animal</tissue>
    </source>
</reference>
<dbReference type="EMBL" id="JAIWYP010000004">
    <property type="protein sequence ID" value="KAH3843113.1"/>
    <property type="molecule type" value="Genomic_DNA"/>
</dbReference>
<reference evidence="2" key="1">
    <citation type="journal article" date="2019" name="bioRxiv">
        <title>The Genome of the Zebra Mussel, Dreissena polymorpha: A Resource for Invasive Species Research.</title>
        <authorList>
            <person name="McCartney M.A."/>
            <person name="Auch B."/>
            <person name="Kono T."/>
            <person name="Mallez S."/>
            <person name="Zhang Y."/>
            <person name="Obille A."/>
            <person name="Becker A."/>
            <person name="Abrahante J.E."/>
            <person name="Garbe J."/>
            <person name="Badalamenti J.P."/>
            <person name="Herman A."/>
            <person name="Mangelson H."/>
            <person name="Liachko I."/>
            <person name="Sullivan S."/>
            <person name="Sone E.D."/>
            <person name="Koren S."/>
            <person name="Silverstein K.A.T."/>
            <person name="Beckman K.B."/>
            <person name="Gohl D.M."/>
        </authorList>
    </citation>
    <scope>NUCLEOTIDE SEQUENCE</scope>
    <source>
        <strain evidence="2">Duluth1</strain>
        <tissue evidence="2">Whole animal</tissue>
    </source>
</reference>
<accession>A0A9D4KNF0</accession>
<dbReference type="InterPro" id="IPR001398">
    <property type="entry name" value="Macrophage_inhib_fac"/>
</dbReference>
<evidence type="ECO:0000313" key="2">
    <source>
        <dbReference type="EMBL" id="KAH3843113.1"/>
    </source>
</evidence>
<evidence type="ECO:0000313" key="3">
    <source>
        <dbReference type="Proteomes" id="UP000828390"/>
    </source>
</evidence>
<dbReference type="InterPro" id="IPR014347">
    <property type="entry name" value="Tautomerase/MIF_sf"/>
</dbReference>
<dbReference type="AlphaFoldDB" id="A0A9D4KNF0"/>
<evidence type="ECO:0008006" key="4">
    <source>
        <dbReference type="Google" id="ProtNLM"/>
    </source>
</evidence>
<dbReference type="OrthoDB" id="6080988at2759"/>
<comment type="similarity">
    <text evidence="1">Belongs to the MIF family.</text>
</comment>
<dbReference type="Gene3D" id="3.30.429.10">
    <property type="entry name" value="Macrophage Migration Inhibitory Factor"/>
    <property type="match status" value="1"/>
</dbReference>